<sequence length="199" mass="22049">MTNNLNIHTDTPLAQALLELFNEVAEIALEQVPELTPHSIKAYVLGGCAVHIYTNARGSNDVDAELEASKLINTNQVLLELPPIPYNDPNLGETMLVLDKNFNTSFPSLHPDYQENAILLQSNNVVDVYLLSAVDVAVSKLARYGQQDYDDIVSMYKAKRFSIDEFKAVAYEALDYSATADTLKSHIESAISCLENEQI</sequence>
<evidence type="ECO:0000313" key="2">
    <source>
        <dbReference type="EMBL" id="RDL42752.1"/>
    </source>
</evidence>
<dbReference type="OrthoDB" id="5865827at2"/>
<name>A0A370U4Q2_9GAMM</name>
<dbReference type="AlphaFoldDB" id="A0A370U4Q2"/>
<proteinExistence type="predicted"/>
<evidence type="ECO:0000313" key="3">
    <source>
        <dbReference type="Proteomes" id="UP000254326"/>
    </source>
</evidence>
<gene>
    <name evidence="2" type="ORF">DN730_18200</name>
</gene>
<dbReference type="Proteomes" id="UP000254326">
    <property type="component" value="Unassembled WGS sequence"/>
</dbReference>
<protein>
    <recommendedName>
        <fullName evidence="1">DUF6036 domain-containing protein</fullName>
    </recommendedName>
</protein>
<dbReference type="EMBL" id="QKRA01000015">
    <property type="protein sequence ID" value="RDL42752.1"/>
    <property type="molecule type" value="Genomic_DNA"/>
</dbReference>
<comment type="caution">
    <text evidence="2">The sequence shown here is derived from an EMBL/GenBank/DDBJ whole genome shotgun (WGS) entry which is preliminary data.</text>
</comment>
<feature type="domain" description="DUF6036" evidence="1">
    <location>
        <begin position="32"/>
        <end position="178"/>
    </location>
</feature>
<organism evidence="2 3">
    <name type="scientific">Marinomonas piezotolerans</name>
    <dbReference type="NCBI Taxonomy" id="2213058"/>
    <lineage>
        <taxon>Bacteria</taxon>
        <taxon>Pseudomonadati</taxon>
        <taxon>Pseudomonadota</taxon>
        <taxon>Gammaproteobacteria</taxon>
        <taxon>Oceanospirillales</taxon>
        <taxon>Oceanospirillaceae</taxon>
        <taxon>Marinomonas</taxon>
    </lineage>
</organism>
<dbReference type="RefSeq" id="WP_115469554.1">
    <property type="nucleotide sequence ID" value="NZ_QKRA01000015.1"/>
</dbReference>
<accession>A0A370U4Q2</accession>
<dbReference type="Pfam" id="PF19502">
    <property type="entry name" value="DUF6036"/>
    <property type="match status" value="1"/>
</dbReference>
<reference evidence="2 3" key="1">
    <citation type="submission" date="2018-06" db="EMBL/GenBank/DDBJ databases">
        <title>Marinomonas sp. YLB-05 draft genome sequence.</title>
        <authorList>
            <person name="Yu L."/>
            <person name="Tang X."/>
        </authorList>
    </citation>
    <scope>NUCLEOTIDE SEQUENCE [LARGE SCALE GENOMIC DNA]</scope>
    <source>
        <strain evidence="2 3">YLB-05</strain>
    </source>
</reference>
<keyword evidence="3" id="KW-1185">Reference proteome</keyword>
<dbReference type="InterPro" id="IPR045792">
    <property type="entry name" value="DUF6036"/>
</dbReference>
<evidence type="ECO:0000259" key="1">
    <source>
        <dbReference type="Pfam" id="PF19502"/>
    </source>
</evidence>